<gene>
    <name evidence="1" type="ORF">GCM10007860_11940</name>
</gene>
<evidence type="ECO:0000313" key="2">
    <source>
        <dbReference type="Proteomes" id="UP001156836"/>
    </source>
</evidence>
<accession>A0ABQ6BR02</accession>
<evidence type="ECO:0000313" key="1">
    <source>
        <dbReference type="EMBL" id="GLS04048.1"/>
    </source>
</evidence>
<dbReference type="RefSeq" id="WP_157236105.1">
    <property type="nucleotide sequence ID" value="NZ_BSOZ01000012.1"/>
</dbReference>
<sequence length="266" mass="30027">MNKKFILLCSLVVGYFFATSYLHEQPRRRAISELEYVIPPVFTVIAFGGDRFLAANSEVFRAVTVGTHELSKENLRSLAKVQENGAQLNPFNEDNYYVAAAILPWGGEYSSAQNILARAGNARWNDPLPFFFHGFNLFYFKQDYLSAAKDLRTAAARSEEVNRRALTAIAAKWAEKSNQFDAALTVLKTMRDQARQEDLKRTLQARIERLQATKMLTVAVTDFAEKKGRPPKSLSELVEANFIEKIPSDPFGKQFFLDNAGKVTTQ</sequence>
<protein>
    <submittedName>
        <fullName evidence="1">Uncharacterized protein</fullName>
    </submittedName>
</protein>
<proteinExistence type="predicted"/>
<reference evidence="2" key="1">
    <citation type="journal article" date="2019" name="Int. J. Syst. Evol. Microbiol.">
        <title>The Global Catalogue of Microorganisms (GCM) 10K type strain sequencing project: providing services to taxonomists for standard genome sequencing and annotation.</title>
        <authorList>
            <consortium name="The Broad Institute Genomics Platform"/>
            <consortium name="The Broad Institute Genome Sequencing Center for Infectious Disease"/>
            <person name="Wu L."/>
            <person name="Ma J."/>
        </authorList>
    </citation>
    <scope>NUCLEOTIDE SEQUENCE [LARGE SCALE GENOMIC DNA]</scope>
    <source>
        <strain evidence="2">NBRC 104970</strain>
    </source>
</reference>
<dbReference type="Proteomes" id="UP001156836">
    <property type="component" value="Unassembled WGS sequence"/>
</dbReference>
<comment type="caution">
    <text evidence="1">The sequence shown here is derived from an EMBL/GenBank/DDBJ whole genome shotgun (WGS) entry which is preliminary data.</text>
</comment>
<dbReference type="EMBL" id="BSOZ01000012">
    <property type="protein sequence ID" value="GLS04048.1"/>
    <property type="molecule type" value="Genomic_DNA"/>
</dbReference>
<name>A0ABQ6BR02_9NEIS</name>
<organism evidence="1 2">
    <name type="scientific">Chitiniphilus shinanonensis</name>
    <dbReference type="NCBI Taxonomy" id="553088"/>
    <lineage>
        <taxon>Bacteria</taxon>
        <taxon>Pseudomonadati</taxon>
        <taxon>Pseudomonadota</taxon>
        <taxon>Betaproteobacteria</taxon>
        <taxon>Neisseriales</taxon>
        <taxon>Chitinibacteraceae</taxon>
        <taxon>Chitiniphilus</taxon>
    </lineage>
</organism>
<keyword evidence="2" id="KW-1185">Reference proteome</keyword>